<keyword evidence="10 13" id="KW-0326">Glycosidase</keyword>
<proteinExistence type="inferred from homology"/>
<dbReference type="PANTHER" id="PTHR10412:SF11">
    <property type="entry name" value="MANNOSYL-OLIGOSACCHARIDE GLUCOSIDASE"/>
    <property type="match status" value="1"/>
</dbReference>
<dbReference type="OMA" id="FNWYNTT"/>
<evidence type="ECO:0000256" key="11">
    <source>
        <dbReference type="ARBA" id="ARBA00038888"/>
    </source>
</evidence>
<keyword evidence="9 14" id="KW-0325">Glycoprotein</keyword>
<evidence type="ECO:0000256" key="5">
    <source>
        <dbReference type="ARBA" id="ARBA00022824"/>
    </source>
</evidence>
<keyword evidence="3" id="KW-0812">Transmembrane</keyword>
<reference evidence="17 18" key="1">
    <citation type="submission" date="2016-03" db="EMBL/GenBank/DDBJ databases">
        <title>Fine-scale spatial genetic structure of a fungal parasite of coffee scale insects.</title>
        <authorList>
            <person name="Jackson D."/>
            <person name="Zemenick K.A."/>
            <person name="Malloure B."/>
            <person name="Quandt C.A."/>
            <person name="James T.Y."/>
        </authorList>
    </citation>
    <scope>NUCLEOTIDE SEQUENCE [LARGE SCALE GENOMIC DNA]</scope>
    <source>
        <strain evidence="17 18">UM487</strain>
    </source>
</reference>
<dbReference type="GO" id="GO:0005789">
    <property type="term" value="C:endoplasmic reticulum membrane"/>
    <property type="evidence" value="ECO:0007669"/>
    <property type="project" value="UniProtKB-SubCell"/>
</dbReference>
<dbReference type="Pfam" id="PF16923">
    <property type="entry name" value="Glyco_hydro_63N"/>
    <property type="match status" value="1"/>
</dbReference>
<dbReference type="SUPFAM" id="SSF48208">
    <property type="entry name" value="Six-hairpin glycosidases"/>
    <property type="match status" value="1"/>
</dbReference>
<comment type="pathway">
    <text evidence="14">Glycan metabolism; N-glycan degradation.</text>
</comment>
<evidence type="ECO:0000256" key="2">
    <source>
        <dbReference type="ARBA" id="ARBA00010833"/>
    </source>
</evidence>
<dbReference type="Gene3D" id="1.50.10.10">
    <property type="match status" value="1"/>
</dbReference>
<evidence type="ECO:0000256" key="13">
    <source>
        <dbReference type="RuleBase" id="RU368089"/>
    </source>
</evidence>
<dbReference type="PANTHER" id="PTHR10412">
    <property type="entry name" value="MANNOSYL-OLIGOSACCHARIDE GLUCOSIDASE"/>
    <property type="match status" value="1"/>
</dbReference>
<feature type="domain" description="Glycosyl hydrolase family 63 C-terminal" evidence="15">
    <location>
        <begin position="365"/>
        <end position="863"/>
    </location>
</feature>
<gene>
    <name evidence="17" type="ORF">LLEC1_02727</name>
</gene>
<evidence type="ECO:0000259" key="15">
    <source>
        <dbReference type="Pfam" id="PF03200"/>
    </source>
</evidence>
<dbReference type="InterPro" id="IPR012341">
    <property type="entry name" value="6hp_glycosidase-like_sf"/>
</dbReference>
<comment type="caution">
    <text evidence="17">The sequence shown here is derived from an EMBL/GenBank/DDBJ whole genome shotgun (WGS) entry which is preliminary data.</text>
</comment>
<dbReference type="FunFam" id="2.70.98.110:FF:000003">
    <property type="entry name" value="Probable mannosyl-oligosaccharide glucosidase"/>
    <property type="match status" value="1"/>
</dbReference>
<feature type="non-terminal residue" evidence="17">
    <location>
        <position position="1"/>
    </location>
</feature>
<dbReference type="Pfam" id="PF03200">
    <property type="entry name" value="Glyco_hydro_63"/>
    <property type="match status" value="1"/>
</dbReference>
<keyword evidence="6" id="KW-0735">Signal-anchor</keyword>
<keyword evidence="7" id="KW-1133">Transmembrane helix</keyword>
<dbReference type="InterPro" id="IPR038518">
    <property type="entry name" value="Glyco_hydro_63N_sf"/>
</dbReference>
<dbReference type="FunFam" id="1.50.10.10:FF:000027">
    <property type="entry name" value="Probable mannosyl-oligosaccharide glucosidase"/>
    <property type="match status" value="1"/>
</dbReference>
<dbReference type="AlphaFoldDB" id="A0A179IDG2"/>
<dbReference type="InterPro" id="IPR004888">
    <property type="entry name" value="Glycoside_hydrolase_63"/>
</dbReference>
<evidence type="ECO:0000259" key="16">
    <source>
        <dbReference type="Pfam" id="PF16923"/>
    </source>
</evidence>
<keyword evidence="8" id="KW-0472">Membrane</keyword>
<dbReference type="Gene3D" id="2.70.98.110">
    <property type="entry name" value="Glycosyl hydrolase family 63, N-terminal domain"/>
    <property type="match status" value="1"/>
</dbReference>
<organism evidence="17 18">
    <name type="scientific">Cordyceps confragosa</name>
    <name type="common">Lecanicillium lecanii</name>
    <dbReference type="NCBI Taxonomy" id="2714763"/>
    <lineage>
        <taxon>Eukaryota</taxon>
        <taxon>Fungi</taxon>
        <taxon>Dikarya</taxon>
        <taxon>Ascomycota</taxon>
        <taxon>Pezizomycotina</taxon>
        <taxon>Sordariomycetes</taxon>
        <taxon>Hypocreomycetidae</taxon>
        <taxon>Hypocreales</taxon>
        <taxon>Cordycipitaceae</taxon>
        <taxon>Akanthomyces</taxon>
    </lineage>
</organism>
<dbReference type="Proteomes" id="UP000243081">
    <property type="component" value="Unassembled WGS sequence"/>
</dbReference>
<evidence type="ECO:0000313" key="17">
    <source>
        <dbReference type="EMBL" id="OAQ99718.1"/>
    </source>
</evidence>
<dbReference type="InterPro" id="IPR031335">
    <property type="entry name" value="Glyco_hydro_63_C"/>
</dbReference>
<comment type="similarity">
    <text evidence="2 13">Belongs to the glycosyl hydrolase 63 family.</text>
</comment>
<evidence type="ECO:0000256" key="6">
    <source>
        <dbReference type="ARBA" id="ARBA00022968"/>
    </source>
</evidence>
<evidence type="ECO:0000313" key="18">
    <source>
        <dbReference type="Proteomes" id="UP000243081"/>
    </source>
</evidence>
<dbReference type="EC" id="3.2.1.106" evidence="11 13"/>
<comment type="catalytic activity">
    <reaction evidence="12 13">
        <text>N(4)-(alpha-D-Glc-(1-&gt;2)-alpha-D-Glc-(1-&gt;3)-alpha-D-Glc-(1-&gt;3)-alpha-D-Man-(1-&gt;2)-alpha-D-Man-(1-&gt;2)-alpha-D-Man-(1-&gt;3)-[alpha-D-Man-(1-&gt;2)-alpha-D-Man-(1-&gt;3)-[alpha-D-Man-(1-&gt;2)-alpha-D-Man-(1-&gt;6)]-alpha-D-Man-(1-&gt;6)]-beta-D-Man-(1-&gt;4)-beta-D-GlcNAc-(1-&gt;4)-beta-D-GlcNAc)-L-asparaginyl-[protein] + H2O = N(4)-(alpha-D-Glc-(1-&gt;3)-alpha-D-Glc-(1-&gt;3)-alpha-D-Man-(1-&gt;2)-alpha-D-Man-(1-&gt;2)-alpha-D-Man-(1-&gt;3)-[alpha-D-Man-(1-&gt;2)-alpha-D-Man-(1-&gt;3)-[alpha-D-Man-(1-&gt;2)-alpha-D-Man-(1-&gt;6)]-alpha-D-Man-(1-&gt;6)]-beta-D-Man-(1-&gt;4)-beta-D-GlcNAc-(1-&gt;4)-beta-D-GlcNAc)-L-asparaginyl-[protein] + beta-D-glucose</text>
        <dbReference type="Rhea" id="RHEA:55988"/>
        <dbReference type="Rhea" id="RHEA-COMP:12806"/>
        <dbReference type="Rhea" id="RHEA-COMP:14355"/>
        <dbReference type="ChEBI" id="CHEBI:15377"/>
        <dbReference type="ChEBI" id="CHEBI:15903"/>
        <dbReference type="ChEBI" id="CHEBI:59082"/>
        <dbReference type="ChEBI" id="CHEBI:132537"/>
        <dbReference type="EC" id="3.2.1.106"/>
    </reaction>
</comment>
<evidence type="ECO:0000256" key="8">
    <source>
        <dbReference type="ARBA" id="ARBA00023136"/>
    </source>
</evidence>
<feature type="domain" description="Glycosyl hydrolase family 63 N-terminal" evidence="16">
    <location>
        <begin position="101"/>
        <end position="327"/>
    </location>
</feature>
<dbReference type="OrthoDB" id="410058at2759"/>
<name>A0A179IDG2_CORDF</name>
<evidence type="ECO:0000256" key="3">
    <source>
        <dbReference type="ARBA" id="ARBA00022692"/>
    </source>
</evidence>
<protein>
    <recommendedName>
        <fullName evidence="11 13">Mannosyl-oligosaccharide glucosidase</fullName>
        <ecNumber evidence="11 13">3.2.1.106</ecNumber>
    </recommendedName>
    <alternativeName>
        <fullName evidence="14">Glucosidase I</fullName>
    </alternativeName>
</protein>
<dbReference type="InterPro" id="IPR008928">
    <property type="entry name" value="6-hairpin_glycosidase_sf"/>
</dbReference>
<dbReference type="GO" id="GO:0004573">
    <property type="term" value="F:Glc3Man9GlcNAc2 oligosaccharide glucosidase activity"/>
    <property type="evidence" value="ECO:0007669"/>
    <property type="project" value="UniProtKB-UniRule"/>
</dbReference>
<keyword evidence="4 13" id="KW-0378">Hydrolase</keyword>
<dbReference type="InterPro" id="IPR031631">
    <property type="entry name" value="Glyco_hydro_63N"/>
</dbReference>
<evidence type="ECO:0000256" key="12">
    <source>
        <dbReference type="ARBA" id="ARBA00052431"/>
    </source>
</evidence>
<dbReference type="EMBL" id="LUKN01002069">
    <property type="protein sequence ID" value="OAQ99718.1"/>
    <property type="molecule type" value="Genomic_DNA"/>
</dbReference>
<evidence type="ECO:0000256" key="1">
    <source>
        <dbReference type="ARBA" id="ARBA00004648"/>
    </source>
</evidence>
<comment type="function">
    <text evidence="13">Cleaves the distal alpha 1,2-linked glucose residue from the Glc(3)Man(9)GlcNAc(2) oligosaccharide precursor.</text>
</comment>
<evidence type="ECO:0000256" key="10">
    <source>
        <dbReference type="ARBA" id="ARBA00023295"/>
    </source>
</evidence>
<keyword evidence="5 13" id="KW-0256">Endoplasmic reticulum</keyword>
<keyword evidence="18" id="KW-1185">Reference proteome</keyword>
<comment type="subcellular location">
    <subcellularLocation>
        <location evidence="1 13">Endoplasmic reticulum membrane</location>
        <topology evidence="1 13">Single-pass type II membrane protein</topology>
    </subcellularLocation>
</comment>
<evidence type="ECO:0000256" key="9">
    <source>
        <dbReference type="ARBA" id="ARBA00023180"/>
    </source>
</evidence>
<accession>A0A179IDG2</accession>
<evidence type="ECO:0000256" key="7">
    <source>
        <dbReference type="ARBA" id="ARBA00022989"/>
    </source>
</evidence>
<dbReference type="GO" id="GO:0009311">
    <property type="term" value="P:oligosaccharide metabolic process"/>
    <property type="evidence" value="ECO:0007669"/>
    <property type="project" value="UniProtKB-UniRule"/>
</dbReference>
<evidence type="ECO:0000256" key="14">
    <source>
        <dbReference type="RuleBase" id="RU369107"/>
    </source>
</evidence>
<sequence>GAPLYCGELVTAPRVSQLHRVHGDKRSSLPVNDGVWNSQLTCWTAEFLEYRLDNDEFIGFSLATEMGRLAQWVSVALAVGTTVAEGESILTAEIRRQNNQSLFWGPYKPNVYFGVRPRTPEGLWTGLMWSKVDDYGEVQQGFRYTCEQGEHAHGYGWDEFDARHGGIQTIHDKGNSIDITTSFVKVPGGEHGGSWAARIKGVPREGAPKDINTMLYYYIAQDGDGELAVETAPGEFGYPSDVALKGNSKSLGDYTLVVTEGKGKHPTTDHDLAKRRRTDTTLVHSLQLPESELWQTKAAVFKLLQAAALEIQHDYEEDTAPFPWQVYRIANNPGAGNAHVVQKNFQGEFEFDVIFSSASGGKHLTSSDVAREIKQTSELFGQRFSKIFDFKAPFEGSKYLQFGKSMFANLLGGVGYFHGKQIIDRSYAEEYDEEDDRFWEGAAEARARQKATLEGPYELFTSVPSRPFFPRGFLWDEGFHLMPISDWDMDLALDVVKSWYNTMDEDGWIPREQILGHEARSKVPAEFQIQYPHYANPPTLFLVIEDFMEQLRKVNGSRKAEKETLGREDDLHDAHLKNTELGESYLRNIYPLLQRQYQWFRRTQRGDIKTYDREAFSTREAYRWRGRTETHCLTSGLDDYPRPKPPSPGELHVDLMAWVGLMTKSLVNIADALGIAEDVADMQKNLEAIEHNLNDLHWSEKEGCFCDASLDDFEEHTLVCHKGYISIMPFLVGLMKPKDPKLGRILELLGDEEHLFSPYGIRSLSKQSEFYGTEENYWRSPIWMPMNYLAVKQLHHFATQSGPHSQKARDLYIRLRKNLVSTVYNSWTETGFAWEQYNPETGAGQRTQHFTGWTSLVVKIMAMEDLEGEKSRDEL</sequence>
<dbReference type="GO" id="GO:0006487">
    <property type="term" value="P:protein N-linked glycosylation"/>
    <property type="evidence" value="ECO:0007669"/>
    <property type="project" value="UniProtKB-UniRule"/>
</dbReference>
<evidence type="ECO:0000256" key="4">
    <source>
        <dbReference type="ARBA" id="ARBA00022801"/>
    </source>
</evidence>